<keyword evidence="2" id="KW-1185">Reference proteome</keyword>
<name>A0AAV4W973_CAEEX</name>
<dbReference type="AlphaFoldDB" id="A0AAV4W973"/>
<gene>
    <name evidence="1" type="ORF">CEXT_628471</name>
</gene>
<accession>A0AAV4W973</accession>
<evidence type="ECO:0000313" key="2">
    <source>
        <dbReference type="Proteomes" id="UP001054945"/>
    </source>
</evidence>
<organism evidence="1 2">
    <name type="scientific">Caerostris extrusa</name>
    <name type="common">Bark spider</name>
    <name type="synonym">Caerostris bankana</name>
    <dbReference type="NCBI Taxonomy" id="172846"/>
    <lineage>
        <taxon>Eukaryota</taxon>
        <taxon>Metazoa</taxon>
        <taxon>Ecdysozoa</taxon>
        <taxon>Arthropoda</taxon>
        <taxon>Chelicerata</taxon>
        <taxon>Arachnida</taxon>
        <taxon>Araneae</taxon>
        <taxon>Araneomorphae</taxon>
        <taxon>Entelegynae</taxon>
        <taxon>Araneoidea</taxon>
        <taxon>Araneidae</taxon>
        <taxon>Caerostris</taxon>
    </lineage>
</organism>
<evidence type="ECO:0000313" key="1">
    <source>
        <dbReference type="EMBL" id="GIY78774.1"/>
    </source>
</evidence>
<proteinExistence type="predicted"/>
<reference evidence="1 2" key="1">
    <citation type="submission" date="2021-06" db="EMBL/GenBank/DDBJ databases">
        <title>Caerostris extrusa draft genome.</title>
        <authorList>
            <person name="Kono N."/>
            <person name="Arakawa K."/>
        </authorList>
    </citation>
    <scope>NUCLEOTIDE SEQUENCE [LARGE SCALE GENOMIC DNA]</scope>
</reference>
<comment type="caution">
    <text evidence="1">The sequence shown here is derived from an EMBL/GenBank/DDBJ whole genome shotgun (WGS) entry which is preliminary data.</text>
</comment>
<dbReference type="EMBL" id="BPLR01015794">
    <property type="protein sequence ID" value="GIY78774.1"/>
    <property type="molecule type" value="Genomic_DNA"/>
</dbReference>
<dbReference type="Proteomes" id="UP001054945">
    <property type="component" value="Unassembled WGS sequence"/>
</dbReference>
<protein>
    <submittedName>
        <fullName evidence="1">Uncharacterized protein</fullName>
    </submittedName>
</protein>
<sequence length="100" mass="11817">MLLLTRATCVYTSAPHWRKSFACNKCSKKVFSKHPPQMTCLNMLMKREESESLREEFSPETLLEGHKCRRINKLFLRECLLGKRSLIFGKFARNKNDFFL</sequence>